<evidence type="ECO:0000256" key="4">
    <source>
        <dbReference type="ARBA" id="ARBA00022692"/>
    </source>
</evidence>
<evidence type="ECO:0000313" key="15">
    <source>
        <dbReference type="Proteomes" id="UP000006329"/>
    </source>
</evidence>
<dbReference type="EMBL" id="AHON02000001">
    <property type="protein sequence ID" value="EKO35902.1"/>
    <property type="molecule type" value="Genomic_DNA"/>
</dbReference>
<gene>
    <name evidence="14" type="ORF">LEP1GSC179_0221</name>
</gene>
<keyword evidence="3 10" id="KW-1134">Transmembrane beta strand</keyword>
<comment type="caution">
    <text evidence="14">The sequence shown here is derived from an EMBL/GenBank/DDBJ whole genome shotgun (WGS) entry which is preliminary data.</text>
</comment>
<keyword evidence="6 11" id="KW-0798">TonB box</keyword>
<dbReference type="Gene3D" id="2.170.130.10">
    <property type="entry name" value="TonB-dependent receptor, plug domain"/>
    <property type="match status" value="1"/>
</dbReference>
<comment type="subcellular location">
    <subcellularLocation>
        <location evidence="1 10">Cell outer membrane</location>
        <topology evidence="1 10">Multi-pass membrane protein</topology>
    </subcellularLocation>
</comment>
<reference evidence="14" key="1">
    <citation type="submission" date="2012-10" db="EMBL/GenBank/DDBJ databases">
        <authorList>
            <person name="Harkins D.M."/>
            <person name="Durkin A.S."/>
            <person name="Brinkac L.M."/>
            <person name="Haft D.H."/>
            <person name="Selengut J.D."/>
            <person name="Sanka R."/>
            <person name="DePew J."/>
            <person name="Purushe J."/>
            <person name="Matthias M.A."/>
            <person name="Vinetz J.M."/>
            <person name="Sutton G.G."/>
            <person name="Nierman W.C."/>
            <person name="Fouts D.E."/>
        </authorList>
    </citation>
    <scope>NUCLEOTIDE SEQUENCE [LARGE SCALE GENOMIC DNA]</scope>
    <source>
        <strain evidence="14">MOR084</strain>
    </source>
</reference>
<proteinExistence type="inferred from homology"/>
<name>A0A0E2BLR6_9LEPT</name>
<evidence type="ECO:0000256" key="8">
    <source>
        <dbReference type="ARBA" id="ARBA00023170"/>
    </source>
</evidence>
<dbReference type="InterPro" id="IPR037066">
    <property type="entry name" value="Plug_dom_sf"/>
</dbReference>
<dbReference type="SUPFAM" id="SSF56935">
    <property type="entry name" value="Porins"/>
    <property type="match status" value="1"/>
</dbReference>
<dbReference type="PROSITE" id="PS52016">
    <property type="entry name" value="TONB_DEPENDENT_REC_3"/>
    <property type="match status" value="1"/>
</dbReference>
<dbReference type="PANTHER" id="PTHR30069:SF29">
    <property type="entry name" value="HEMOGLOBIN AND HEMOGLOBIN-HAPTOGLOBIN-BINDING PROTEIN 1-RELATED"/>
    <property type="match status" value="1"/>
</dbReference>
<dbReference type="GO" id="GO:0009279">
    <property type="term" value="C:cell outer membrane"/>
    <property type="evidence" value="ECO:0007669"/>
    <property type="project" value="UniProtKB-SubCell"/>
</dbReference>
<feature type="domain" description="TonB-dependent receptor plug" evidence="13">
    <location>
        <begin position="97"/>
        <end position="183"/>
    </location>
</feature>
<evidence type="ECO:0000256" key="2">
    <source>
        <dbReference type="ARBA" id="ARBA00022448"/>
    </source>
</evidence>
<evidence type="ECO:0000259" key="12">
    <source>
        <dbReference type="Pfam" id="PF00593"/>
    </source>
</evidence>
<comment type="similarity">
    <text evidence="10 11">Belongs to the TonB-dependent receptor family.</text>
</comment>
<evidence type="ECO:0000313" key="14">
    <source>
        <dbReference type="EMBL" id="EKO35902.1"/>
    </source>
</evidence>
<evidence type="ECO:0000256" key="6">
    <source>
        <dbReference type="ARBA" id="ARBA00023077"/>
    </source>
</evidence>
<dbReference type="GO" id="GO:0015344">
    <property type="term" value="F:siderophore uptake transmembrane transporter activity"/>
    <property type="evidence" value="ECO:0007669"/>
    <property type="project" value="TreeGrafter"/>
</dbReference>
<evidence type="ECO:0000256" key="10">
    <source>
        <dbReference type="PROSITE-ProRule" id="PRU01360"/>
    </source>
</evidence>
<sequence>MFRRVSRFFSPLKFWWKMGSTKRILILEYSIILFFSVFVSEIFAQDDRNRNTTTTESAQKTETVRVIGKVSDSGSQNFRSNPSGFQSAIQLDETSARYTSLPEVLEREAGLRIRSFGGLGSYSTLSIRGTNPNQSRIYLDGIPLNNSQGGEVNLADLPFDSLESVEVYRSGNPIGFSGSAIGGSVNLVTRKNTGKPRTRFNLGGGSFNTGKASVSHTGTYNGIGASFLALGEKSDQNFSFKNDHGTVVLNTLDDTIDRRKNAAFERSALFGTLKYQIGKTELKLLNDFNHRIHGLPGPGSNQTNRVHRKYDRYTGSFSTDTKELWIDSLRLETRSFYTAAKDDLFDPGSEFSKGIPNSRAEIRQAGIQVIPTLYLTDYYQIVRGFVSLEKESFDRQRLTPSNVVGKVEPLKERTYSSFRLEDEVRLWNAKVLLIPSVTWDHYKDRFPSEEPWYRKQDPFAGDRKKTAFTNPKFGFVWKLFERETWDIQFQANVSKQYRIPSFLETFGEQGSIIANPNLRPERSGNGDVGFVFKTNHSHLKTKTSVSYFSKDIKDMILFLPNSQFTLRPENVDSARIRGVEFSHREDWKYGIKFLFNYTYQDAINASNSGYLRGKILPLRPRHEFASTLSWKGKRLETGIELLYIGAVFRDRTNEYVNYIPERQIWNCFLTLILDPGEPIQDSPGNPKESVPSKEVLLTLEAKNFTDQRISDLIGYPLPGRSWYATLSMRF</sequence>
<dbReference type="Pfam" id="PF00593">
    <property type="entry name" value="TonB_dep_Rec_b-barrel"/>
    <property type="match status" value="1"/>
</dbReference>
<evidence type="ECO:0000256" key="5">
    <source>
        <dbReference type="ARBA" id="ARBA00022729"/>
    </source>
</evidence>
<keyword evidence="8 14" id="KW-0675">Receptor</keyword>
<dbReference type="GO" id="GO:0044718">
    <property type="term" value="P:siderophore transmembrane transport"/>
    <property type="evidence" value="ECO:0007669"/>
    <property type="project" value="TreeGrafter"/>
</dbReference>
<accession>A0A0E2BLR6</accession>
<dbReference type="InterPro" id="IPR039426">
    <property type="entry name" value="TonB-dep_rcpt-like"/>
</dbReference>
<dbReference type="InterPro" id="IPR012910">
    <property type="entry name" value="Plug_dom"/>
</dbReference>
<evidence type="ECO:0000256" key="9">
    <source>
        <dbReference type="ARBA" id="ARBA00023237"/>
    </source>
</evidence>
<evidence type="ECO:0000256" key="3">
    <source>
        <dbReference type="ARBA" id="ARBA00022452"/>
    </source>
</evidence>
<organism evidence="14 15">
    <name type="scientific">Leptospira santarosai str. MOR084</name>
    <dbReference type="NCBI Taxonomy" id="1049984"/>
    <lineage>
        <taxon>Bacteria</taxon>
        <taxon>Pseudomonadati</taxon>
        <taxon>Spirochaetota</taxon>
        <taxon>Spirochaetia</taxon>
        <taxon>Leptospirales</taxon>
        <taxon>Leptospiraceae</taxon>
        <taxon>Leptospira</taxon>
    </lineage>
</organism>
<dbReference type="CDD" id="cd01347">
    <property type="entry name" value="ligand_gated_channel"/>
    <property type="match status" value="1"/>
</dbReference>
<evidence type="ECO:0000256" key="11">
    <source>
        <dbReference type="RuleBase" id="RU003357"/>
    </source>
</evidence>
<evidence type="ECO:0000256" key="7">
    <source>
        <dbReference type="ARBA" id="ARBA00023136"/>
    </source>
</evidence>
<protein>
    <submittedName>
        <fullName evidence="14">TonB-dependent receptor</fullName>
    </submittedName>
</protein>
<dbReference type="Proteomes" id="UP000006329">
    <property type="component" value="Unassembled WGS sequence"/>
</dbReference>
<keyword evidence="4 10" id="KW-0812">Transmembrane</keyword>
<dbReference type="PANTHER" id="PTHR30069">
    <property type="entry name" value="TONB-DEPENDENT OUTER MEMBRANE RECEPTOR"/>
    <property type="match status" value="1"/>
</dbReference>
<keyword evidence="7 10" id="KW-0472">Membrane</keyword>
<keyword evidence="15" id="KW-1185">Reference proteome</keyword>
<evidence type="ECO:0000259" key="13">
    <source>
        <dbReference type="Pfam" id="PF07715"/>
    </source>
</evidence>
<evidence type="ECO:0000256" key="1">
    <source>
        <dbReference type="ARBA" id="ARBA00004571"/>
    </source>
</evidence>
<dbReference type="AlphaFoldDB" id="A0A0E2BLR6"/>
<dbReference type="Gene3D" id="2.40.170.20">
    <property type="entry name" value="TonB-dependent receptor, beta-barrel domain"/>
    <property type="match status" value="1"/>
</dbReference>
<dbReference type="InterPro" id="IPR000531">
    <property type="entry name" value="Beta-barrel_TonB"/>
</dbReference>
<keyword evidence="2 10" id="KW-0813">Transport</keyword>
<keyword evidence="9 10" id="KW-0998">Cell outer membrane</keyword>
<dbReference type="Pfam" id="PF07715">
    <property type="entry name" value="Plug"/>
    <property type="match status" value="1"/>
</dbReference>
<keyword evidence="5" id="KW-0732">Signal</keyword>
<feature type="domain" description="TonB-dependent receptor-like beta-barrel" evidence="12">
    <location>
        <begin position="293"/>
        <end position="660"/>
    </location>
</feature>
<dbReference type="InterPro" id="IPR036942">
    <property type="entry name" value="Beta-barrel_TonB_sf"/>
</dbReference>